<name>A0A183E0M2_9BILA</name>
<dbReference type="Proteomes" id="UP000271098">
    <property type="component" value="Unassembled WGS sequence"/>
</dbReference>
<dbReference type="EMBL" id="UYRT01081354">
    <property type="protein sequence ID" value="VDN24288.1"/>
    <property type="molecule type" value="Genomic_DNA"/>
</dbReference>
<dbReference type="WBParaSite" id="GPUH_0001453201-mRNA-1">
    <property type="protein sequence ID" value="GPUH_0001453201-mRNA-1"/>
    <property type="gene ID" value="GPUH_0001453201"/>
</dbReference>
<sequence>MLQQRPAGSTQQRVSIDSIRTAAGAAYSSASTVGEPLLSSTLGGRLYRWVAKSTDTSQINGDWWIAWSATSIKIDDSFYYRRISGVGALHRQINSNSRSTAFYFNCI</sequence>
<dbReference type="AlphaFoldDB" id="A0A183E0M2"/>
<accession>A0A183E0M2</accession>
<evidence type="ECO:0000313" key="2">
    <source>
        <dbReference type="Proteomes" id="UP000271098"/>
    </source>
</evidence>
<reference evidence="3" key="1">
    <citation type="submission" date="2016-06" db="UniProtKB">
        <authorList>
            <consortium name="WormBaseParasite"/>
        </authorList>
    </citation>
    <scope>IDENTIFICATION</scope>
</reference>
<evidence type="ECO:0000313" key="1">
    <source>
        <dbReference type="EMBL" id="VDN24288.1"/>
    </source>
</evidence>
<protein>
    <submittedName>
        <fullName evidence="3">Fibrinogen C-terminal domain-containing protein</fullName>
    </submittedName>
</protein>
<proteinExistence type="predicted"/>
<organism evidence="3">
    <name type="scientific">Gongylonema pulchrum</name>
    <dbReference type="NCBI Taxonomy" id="637853"/>
    <lineage>
        <taxon>Eukaryota</taxon>
        <taxon>Metazoa</taxon>
        <taxon>Ecdysozoa</taxon>
        <taxon>Nematoda</taxon>
        <taxon>Chromadorea</taxon>
        <taxon>Rhabditida</taxon>
        <taxon>Spirurina</taxon>
        <taxon>Spiruromorpha</taxon>
        <taxon>Spiruroidea</taxon>
        <taxon>Gongylonematidae</taxon>
        <taxon>Gongylonema</taxon>
    </lineage>
</organism>
<reference evidence="1 2" key="2">
    <citation type="submission" date="2018-11" db="EMBL/GenBank/DDBJ databases">
        <authorList>
            <consortium name="Pathogen Informatics"/>
        </authorList>
    </citation>
    <scope>NUCLEOTIDE SEQUENCE [LARGE SCALE GENOMIC DNA]</scope>
</reference>
<evidence type="ECO:0000313" key="3">
    <source>
        <dbReference type="WBParaSite" id="GPUH_0001453201-mRNA-1"/>
    </source>
</evidence>
<gene>
    <name evidence="1" type="ORF">GPUH_LOCUS14513</name>
</gene>
<keyword evidence="2" id="KW-1185">Reference proteome</keyword>